<evidence type="ECO:0000313" key="2">
    <source>
        <dbReference type="EMBL" id="TDK28004.1"/>
    </source>
</evidence>
<comment type="caution">
    <text evidence="2">The sequence shown here is derived from an EMBL/GenBank/DDBJ whole genome shotgun (WGS) entry which is preliminary data.</text>
</comment>
<evidence type="ECO:0008006" key="4">
    <source>
        <dbReference type="Google" id="ProtNLM"/>
    </source>
</evidence>
<evidence type="ECO:0000313" key="3">
    <source>
        <dbReference type="Proteomes" id="UP000295411"/>
    </source>
</evidence>
<keyword evidence="1" id="KW-1133">Transmembrane helix</keyword>
<keyword evidence="1" id="KW-0812">Transmembrane</keyword>
<dbReference type="RefSeq" id="WP_133402417.1">
    <property type="nucleotide sequence ID" value="NZ_SMTK01000001.1"/>
</dbReference>
<reference evidence="2 3" key="1">
    <citation type="submission" date="2019-03" db="EMBL/GenBank/DDBJ databases">
        <title>Arthrobacter sp. nov., an bacterium isolated from biocrust in Mu Us Desert.</title>
        <authorList>
            <person name="Lixiong L."/>
        </authorList>
    </citation>
    <scope>NUCLEOTIDE SEQUENCE [LARGE SCALE GENOMIC DNA]</scope>
    <source>
        <strain evidence="2 3">SLN-3</strain>
    </source>
</reference>
<proteinExistence type="predicted"/>
<dbReference type="AlphaFoldDB" id="A0A4V3AN43"/>
<dbReference type="Proteomes" id="UP000295411">
    <property type="component" value="Unassembled WGS sequence"/>
</dbReference>
<keyword evidence="3" id="KW-1185">Reference proteome</keyword>
<sequence>MASTTPTTRTRILVPAVLLALVAALLAIVLTSPPRTTPVPLGASAPLNGGLARLHGVIPTEADGWAPPTPAAALAVPPGEGVHRVRILLELTAMEEDGLSFNSSDYSVSALGEGTWEAVWFSPGSAVARQGESIDAVLVFELPDRAIDLTLDLPGGAGLSLGAGHHRSGR</sequence>
<dbReference type="OrthoDB" id="4950647at2"/>
<gene>
    <name evidence="2" type="ORF">E2F48_02565</name>
</gene>
<dbReference type="EMBL" id="SMTK01000001">
    <property type="protein sequence ID" value="TDK28004.1"/>
    <property type="molecule type" value="Genomic_DNA"/>
</dbReference>
<name>A0A4V3AN43_9MICC</name>
<keyword evidence="1" id="KW-0472">Membrane</keyword>
<organism evidence="2 3">
    <name type="scientific">Arthrobacter crusticola</name>
    <dbReference type="NCBI Taxonomy" id="2547960"/>
    <lineage>
        <taxon>Bacteria</taxon>
        <taxon>Bacillati</taxon>
        <taxon>Actinomycetota</taxon>
        <taxon>Actinomycetes</taxon>
        <taxon>Micrococcales</taxon>
        <taxon>Micrococcaceae</taxon>
        <taxon>Arthrobacter</taxon>
    </lineage>
</organism>
<protein>
    <recommendedName>
        <fullName evidence="4">DUF4352 domain-containing protein</fullName>
    </recommendedName>
</protein>
<accession>A0A4V3AN43</accession>
<evidence type="ECO:0000256" key="1">
    <source>
        <dbReference type="SAM" id="Phobius"/>
    </source>
</evidence>
<feature type="transmembrane region" description="Helical" evidence="1">
    <location>
        <begin position="12"/>
        <end position="30"/>
    </location>
</feature>